<evidence type="ECO:0000313" key="1">
    <source>
        <dbReference type="EMBL" id="GAA1603024.1"/>
    </source>
</evidence>
<proteinExistence type="predicted"/>
<dbReference type="RefSeq" id="WP_344240581.1">
    <property type="nucleotide sequence ID" value="NZ_BAAAPH010000032.1"/>
</dbReference>
<evidence type="ECO:0008006" key="3">
    <source>
        <dbReference type="Google" id="ProtNLM"/>
    </source>
</evidence>
<organism evidence="1 2">
    <name type="scientific">Kribbella hippodromi</name>
    <dbReference type="NCBI Taxonomy" id="434347"/>
    <lineage>
        <taxon>Bacteria</taxon>
        <taxon>Bacillati</taxon>
        <taxon>Actinomycetota</taxon>
        <taxon>Actinomycetes</taxon>
        <taxon>Propionibacteriales</taxon>
        <taxon>Kribbellaceae</taxon>
        <taxon>Kribbella</taxon>
    </lineage>
</organism>
<dbReference type="Proteomes" id="UP001501705">
    <property type="component" value="Unassembled WGS sequence"/>
</dbReference>
<accession>A0ABN2ED47</accession>
<dbReference type="EMBL" id="BAAAPH010000032">
    <property type="protein sequence ID" value="GAA1603024.1"/>
    <property type="molecule type" value="Genomic_DNA"/>
</dbReference>
<comment type="caution">
    <text evidence="1">The sequence shown here is derived from an EMBL/GenBank/DDBJ whole genome shotgun (WGS) entry which is preliminary data.</text>
</comment>
<sequence>MMTEPRYDGQTLRLDFGRWEALLLRRSHLEVPVAAIERLEVLPGWTSEVLGLRSGLVISGYLKIATFRHPSGVRRLVSMRRGGPVLRVVLREGEFDELLISTPKAGALADVLRTRVTR</sequence>
<gene>
    <name evidence="1" type="ORF">GCM10009804_69350</name>
</gene>
<reference evidence="1 2" key="1">
    <citation type="journal article" date="2019" name="Int. J. Syst. Evol. Microbiol.">
        <title>The Global Catalogue of Microorganisms (GCM) 10K type strain sequencing project: providing services to taxonomists for standard genome sequencing and annotation.</title>
        <authorList>
            <consortium name="The Broad Institute Genomics Platform"/>
            <consortium name="The Broad Institute Genome Sequencing Center for Infectious Disease"/>
            <person name="Wu L."/>
            <person name="Ma J."/>
        </authorList>
    </citation>
    <scope>NUCLEOTIDE SEQUENCE [LARGE SCALE GENOMIC DNA]</scope>
    <source>
        <strain evidence="1 2">JCM 15572</strain>
    </source>
</reference>
<evidence type="ECO:0000313" key="2">
    <source>
        <dbReference type="Proteomes" id="UP001501705"/>
    </source>
</evidence>
<keyword evidence="2" id="KW-1185">Reference proteome</keyword>
<protein>
    <recommendedName>
        <fullName evidence="3">Bacterial Pleckstrin homology domain-containing protein</fullName>
    </recommendedName>
</protein>
<name>A0ABN2ED47_9ACTN</name>